<evidence type="ECO:0000259" key="3">
    <source>
        <dbReference type="Pfam" id="PF23536"/>
    </source>
</evidence>
<dbReference type="InterPro" id="IPR010563">
    <property type="entry name" value="TraK_N"/>
</dbReference>
<keyword evidence="5" id="KW-1185">Reference proteome</keyword>
<dbReference type="RefSeq" id="WP_152839894.1">
    <property type="nucleotide sequence ID" value="NZ_WHUG01000009.1"/>
</dbReference>
<dbReference type="Proteomes" id="UP000440498">
    <property type="component" value="Unassembled WGS sequence"/>
</dbReference>
<protein>
    <submittedName>
        <fullName evidence="4">Conjugal transfer pilus assembly protein TraK</fullName>
    </submittedName>
</protein>
<dbReference type="EMBL" id="WHUG01000009">
    <property type="protein sequence ID" value="MQA40597.1"/>
    <property type="molecule type" value="Genomic_DNA"/>
</dbReference>
<dbReference type="AlphaFoldDB" id="A0A6A7N713"/>
<organism evidence="4 5">
    <name type="scientific">Rugamonas aquatica</name>
    <dbReference type="NCBI Taxonomy" id="2743357"/>
    <lineage>
        <taxon>Bacteria</taxon>
        <taxon>Pseudomonadati</taxon>
        <taxon>Pseudomonadota</taxon>
        <taxon>Betaproteobacteria</taxon>
        <taxon>Burkholderiales</taxon>
        <taxon>Oxalobacteraceae</taxon>
        <taxon>Telluria group</taxon>
        <taxon>Rugamonas</taxon>
    </lineage>
</organism>
<dbReference type="InterPro" id="IPR055397">
    <property type="entry name" value="TraK_C"/>
</dbReference>
<feature type="domain" description="TraK N-terminal" evidence="2">
    <location>
        <begin position="31"/>
        <end position="146"/>
    </location>
</feature>
<proteinExistence type="predicted"/>
<reference evidence="4 5" key="1">
    <citation type="submission" date="2019-10" db="EMBL/GenBank/DDBJ databases">
        <title>Two novel species isolated from a subtropical stream in China.</title>
        <authorList>
            <person name="Lu H."/>
        </authorList>
    </citation>
    <scope>NUCLEOTIDE SEQUENCE [LARGE SCALE GENOMIC DNA]</scope>
    <source>
        <strain evidence="4 5">FT29W</strain>
    </source>
</reference>
<feature type="chain" id="PRO_5025571082" evidence="1">
    <location>
        <begin position="23"/>
        <end position="267"/>
    </location>
</feature>
<name>A0A6A7N713_9BURK</name>
<sequence>MKSVRDCLLPALLAGGAAAAYAAGGPQTLDVSDGVTVEARISSQGPTRIRVEGARIQDVIGNVYASSCSARQNDPSGLAAAQNNAAINPGGEFILGCDAAKGEVYLRPVAAGAKPISLFIATDRATYTMLLTRTDSAAETIVLRDKDQPPRPARGSQSAARGGDYVRGLKAMLLALAAAELPDAVSERRLQEPQQLWRGAGLVLERTLSGYDLAGDHYTLTNLGPAPMVLAEQEFDRDDVLAVSIESLTLRPGESTSVFIIRSGSQP</sequence>
<accession>A0A6A7N713</accession>
<comment type="caution">
    <text evidence="4">The sequence shown here is derived from an EMBL/GenBank/DDBJ whole genome shotgun (WGS) entry which is preliminary data.</text>
</comment>
<evidence type="ECO:0000313" key="5">
    <source>
        <dbReference type="Proteomes" id="UP000440498"/>
    </source>
</evidence>
<evidence type="ECO:0000259" key="2">
    <source>
        <dbReference type="Pfam" id="PF06586"/>
    </source>
</evidence>
<dbReference type="Pfam" id="PF23536">
    <property type="entry name" value="TraK_C"/>
    <property type="match status" value="1"/>
</dbReference>
<dbReference type="Pfam" id="PF06586">
    <property type="entry name" value="TraK_N"/>
    <property type="match status" value="1"/>
</dbReference>
<keyword evidence="1" id="KW-0732">Signal</keyword>
<evidence type="ECO:0000313" key="4">
    <source>
        <dbReference type="EMBL" id="MQA40597.1"/>
    </source>
</evidence>
<feature type="domain" description="TraK C-terminal" evidence="3">
    <location>
        <begin position="169"/>
        <end position="262"/>
    </location>
</feature>
<evidence type="ECO:0000256" key="1">
    <source>
        <dbReference type="SAM" id="SignalP"/>
    </source>
</evidence>
<gene>
    <name evidence="4" type="ORF">GEV02_20810</name>
</gene>
<feature type="signal peptide" evidence="1">
    <location>
        <begin position="1"/>
        <end position="22"/>
    </location>
</feature>